<keyword evidence="6" id="KW-0598">Phosphotransferase system</keyword>
<accession>A0A934HYA0</accession>
<gene>
    <name evidence="16" type="ORF">I6U51_08475</name>
</gene>
<dbReference type="PROSITE" id="PS01035">
    <property type="entry name" value="PTS_EIIB_TYPE_1_CYS"/>
    <property type="match status" value="1"/>
</dbReference>
<evidence type="ECO:0000256" key="2">
    <source>
        <dbReference type="ARBA" id="ARBA00022448"/>
    </source>
</evidence>
<evidence type="ECO:0000256" key="10">
    <source>
        <dbReference type="ARBA" id="ARBA00023136"/>
    </source>
</evidence>
<keyword evidence="4" id="KW-0762">Sugar transport</keyword>
<dbReference type="InterPro" id="IPR001996">
    <property type="entry name" value="PTS_IIB_1"/>
</dbReference>
<evidence type="ECO:0000313" key="16">
    <source>
        <dbReference type="EMBL" id="MBI6872747.1"/>
    </source>
</evidence>
<evidence type="ECO:0000256" key="6">
    <source>
        <dbReference type="ARBA" id="ARBA00022683"/>
    </source>
</evidence>
<keyword evidence="7 12" id="KW-0812">Transmembrane</keyword>
<feature type="transmembrane region" description="Helical" evidence="12">
    <location>
        <begin position="180"/>
        <end position="203"/>
    </location>
</feature>
<evidence type="ECO:0000256" key="12">
    <source>
        <dbReference type="SAM" id="Phobius"/>
    </source>
</evidence>
<dbReference type="InterPro" id="IPR011055">
    <property type="entry name" value="Dup_hybrid_motif"/>
</dbReference>
<keyword evidence="5" id="KW-0808">Transferase</keyword>
<dbReference type="PROSITE" id="PS51093">
    <property type="entry name" value="PTS_EIIA_TYPE_1"/>
    <property type="match status" value="1"/>
</dbReference>
<comment type="subcellular location">
    <subcellularLocation>
        <location evidence="1">Cell membrane</location>
        <topology evidence="1">Multi-pass membrane protein</topology>
    </subcellularLocation>
</comment>
<dbReference type="GO" id="GO:0090563">
    <property type="term" value="F:protein-phosphocysteine-sugar phosphotransferase activity"/>
    <property type="evidence" value="ECO:0007669"/>
    <property type="project" value="TreeGrafter"/>
</dbReference>
<keyword evidence="10 12" id="KW-0472">Membrane</keyword>
<evidence type="ECO:0000259" key="14">
    <source>
        <dbReference type="PROSITE" id="PS51098"/>
    </source>
</evidence>
<dbReference type="InterPro" id="IPR013013">
    <property type="entry name" value="PTS_EIIC_1"/>
</dbReference>
<sequence>MKKLFAVLQKIGKSLMLPVSVLPAAGLLLRFGQPDLLNIPYIAKAGDVIFSNLPMIFAVGVAIGFSGGEGVAALAAVVGQLILEGVVNIAHVNMGVFGGIIVGIIAAVLYNRYHDIRLPQVLGFFGGKRFVPIITSIAVLVFSILGIIIWPPIQHYIDVFARWASSSYLGPAFYASGKRLLIPVGLHHIYYPVFLYQFGSYIGPDGVKYFGDAARYFHGDPTAGIFMASEFPILMFGLPGAAFAMIAAAKRENRKKVAGIMLSAAFVSFLTGITEPIEFSFIFVAPILFVFHVIAAFSSGIVTSILHIRLGYTFSASAIDYMIGYNFAQHPLLLWPVGLAYFLLYFIVFYTVIKAMNVKTPGREDEEEIKLPQINEAFSNKAALILQAVGGADNIDMLDSCITRLRLTLKNPKIIDKALLKATGASGIFDVGENLQIIYGTEAESIKDDIKVIISNGGYHQKDISELSKSIKSIEEYTEDIYNANLEFILTNPIKGEIIKLEEVPDVVFSEKILGDGFAVKPQDNRVYAPVDGTVRVLFPTKHAVAIKTEDDIEVLVHIGVDTVKLNGEGFTAYIKQGDKIKKGDLMISFDKELIEEKVKTLVSPIIITSMDKISDIDVSFGCAEVGAKVAKAIVKK</sequence>
<dbReference type="GO" id="GO:0008982">
    <property type="term" value="F:protein-N(PI)-phosphohistidine-sugar phosphotransferase activity"/>
    <property type="evidence" value="ECO:0007669"/>
    <property type="project" value="InterPro"/>
</dbReference>
<keyword evidence="9 12" id="KW-1133">Transmembrane helix</keyword>
<dbReference type="PANTHER" id="PTHR30009:SF20">
    <property type="entry name" value="PTS SYSTEM GLUCOSE-SPECIFIC EIICB COMPONENT-RELATED"/>
    <property type="match status" value="1"/>
</dbReference>
<dbReference type="InterPro" id="IPR001127">
    <property type="entry name" value="PTS_EIIA_1_perm"/>
</dbReference>
<evidence type="ECO:0000256" key="7">
    <source>
        <dbReference type="ARBA" id="ARBA00022692"/>
    </source>
</evidence>
<dbReference type="GO" id="GO:0016301">
    <property type="term" value="F:kinase activity"/>
    <property type="evidence" value="ECO:0007669"/>
    <property type="project" value="UniProtKB-KW"/>
</dbReference>
<dbReference type="InterPro" id="IPR003352">
    <property type="entry name" value="PTS_EIIC"/>
</dbReference>
<feature type="domain" description="PTS EIIA type-1" evidence="13">
    <location>
        <begin position="506"/>
        <end position="610"/>
    </location>
</feature>
<dbReference type="Pfam" id="PF00358">
    <property type="entry name" value="PTS_EIIA_1"/>
    <property type="match status" value="1"/>
</dbReference>
<evidence type="ECO:0000256" key="11">
    <source>
        <dbReference type="PROSITE-ProRule" id="PRU00421"/>
    </source>
</evidence>
<proteinExistence type="predicted"/>
<evidence type="ECO:0000259" key="15">
    <source>
        <dbReference type="PROSITE" id="PS51103"/>
    </source>
</evidence>
<dbReference type="CDD" id="cd00212">
    <property type="entry name" value="PTS_IIB_glc"/>
    <property type="match status" value="1"/>
</dbReference>
<comment type="caution">
    <text evidence="16">The sequence shown here is derived from an EMBL/GenBank/DDBJ whole genome shotgun (WGS) entry which is preliminary data.</text>
</comment>
<feature type="transmembrane region" description="Helical" evidence="12">
    <location>
        <begin position="130"/>
        <end position="150"/>
    </location>
</feature>
<reference evidence="16" key="1">
    <citation type="submission" date="2020-12" db="EMBL/GenBank/DDBJ databases">
        <title>Clostridium thailandense sp. nov., a novel acetogenic bacterium isolated from peat land soil in Thailand.</title>
        <authorList>
            <person name="Chaikitkaew S."/>
            <person name="Birkeland N.K."/>
        </authorList>
    </citation>
    <scope>NUCLEOTIDE SEQUENCE</scope>
    <source>
        <strain evidence="16">DSM 17425</strain>
    </source>
</reference>
<dbReference type="FunFam" id="2.70.70.10:FF:000001">
    <property type="entry name" value="PTS system glucose-specific IIA component"/>
    <property type="match status" value="1"/>
</dbReference>
<keyword evidence="2" id="KW-0813">Transport</keyword>
<dbReference type="EMBL" id="JAEEGB010000008">
    <property type="protein sequence ID" value="MBI6872747.1"/>
    <property type="molecule type" value="Genomic_DNA"/>
</dbReference>
<dbReference type="InterPro" id="IPR050429">
    <property type="entry name" value="PTS_Glucose_EIICBA"/>
</dbReference>
<dbReference type="GO" id="GO:0005886">
    <property type="term" value="C:plasma membrane"/>
    <property type="evidence" value="ECO:0007669"/>
    <property type="project" value="UniProtKB-SubCell"/>
</dbReference>
<dbReference type="Pfam" id="PF00367">
    <property type="entry name" value="PTS_EIIB"/>
    <property type="match status" value="1"/>
</dbReference>
<evidence type="ECO:0000256" key="8">
    <source>
        <dbReference type="ARBA" id="ARBA00022777"/>
    </source>
</evidence>
<keyword evidence="3" id="KW-1003">Cell membrane</keyword>
<evidence type="ECO:0000259" key="13">
    <source>
        <dbReference type="PROSITE" id="PS51093"/>
    </source>
</evidence>
<evidence type="ECO:0000313" key="17">
    <source>
        <dbReference type="Proteomes" id="UP000622687"/>
    </source>
</evidence>
<dbReference type="PROSITE" id="PS51103">
    <property type="entry name" value="PTS_EIIC_TYPE_1"/>
    <property type="match status" value="1"/>
</dbReference>
<evidence type="ECO:0000256" key="9">
    <source>
        <dbReference type="ARBA" id="ARBA00022989"/>
    </source>
</evidence>
<dbReference type="NCBIfam" id="TIGR00826">
    <property type="entry name" value="EIIB_glc"/>
    <property type="match status" value="1"/>
</dbReference>
<keyword evidence="17" id="KW-1185">Reference proteome</keyword>
<organism evidence="16 17">
    <name type="scientific">Clostridium aciditolerans</name>
    <dbReference type="NCBI Taxonomy" id="339861"/>
    <lineage>
        <taxon>Bacteria</taxon>
        <taxon>Bacillati</taxon>
        <taxon>Bacillota</taxon>
        <taxon>Clostridia</taxon>
        <taxon>Eubacteriales</taxon>
        <taxon>Clostridiaceae</taxon>
        <taxon>Clostridium</taxon>
    </lineage>
</organism>
<dbReference type="Proteomes" id="UP000622687">
    <property type="component" value="Unassembled WGS sequence"/>
</dbReference>
<keyword evidence="8" id="KW-0418">Kinase</keyword>
<dbReference type="SUPFAM" id="SSF55604">
    <property type="entry name" value="Glucose permease domain IIB"/>
    <property type="match status" value="1"/>
</dbReference>
<dbReference type="NCBIfam" id="TIGR00830">
    <property type="entry name" value="PTBA"/>
    <property type="match status" value="1"/>
</dbReference>
<feature type="transmembrane region" description="Helical" evidence="12">
    <location>
        <begin position="333"/>
        <end position="353"/>
    </location>
</feature>
<protein>
    <submittedName>
        <fullName evidence="16">PTS transporter subunit EIIC</fullName>
    </submittedName>
</protein>
<evidence type="ECO:0000256" key="3">
    <source>
        <dbReference type="ARBA" id="ARBA00022475"/>
    </source>
</evidence>
<evidence type="ECO:0000256" key="5">
    <source>
        <dbReference type="ARBA" id="ARBA00022679"/>
    </source>
</evidence>
<dbReference type="AlphaFoldDB" id="A0A934HYA0"/>
<name>A0A934HYA0_9CLOT</name>
<dbReference type="InterPro" id="IPR036878">
    <property type="entry name" value="Glu_permease_IIB"/>
</dbReference>
<dbReference type="RefSeq" id="WP_211142246.1">
    <property type="nucleotide sequence ID" value="NZ_JAEEGB010000008.1"/>
</dbReference>
<feature type="transmembrane region" description="Helical" evidence="12">
    <location>
        <begin position="56"/>
        <end position="78"/>
    </location>
</feature>
<evidence type="ECO:0000256" key="4">
    <source>
        <dbReference type="ARBA" id="ARBA00022597"/>
    </source>
</evidence>
<dbReference type="SUPFAM" id="SSF51261">
    <property type="entry name" value="Duplicated hybrid motif"/>
    <property type="match status" value="1"/>
</dbReference>
<feature type="transmembrane region" description="Helical" evidence="12">
    <location>
        <begin position="223"/>
        <end position="245"/>
    </location>
</feature>
<dbReference type="Gene3D" id="2.70.70.10">
    <property type="entry name" value="Glucose Permease (Domain IIA)"/>
    <property type="match status" value="1"/>
</dbReference>
<dbReference type="PANTHER" id="PTHR30009">
    <property type="entry name" value="CYTOCHROME C-TYPE SYNTHESIS PROTEIN AND PTS TRANSMEMBRANE COMPONENT"/>
    <property type="match status" value="1"/>
</dbReference>
<evidence type="ECO:0000256" key="1">
    <source>
        <dbReference type="ARBA" id="ARBA00004651"/>
    </source>
</evidence>
<dbReference type="InterPro" id="IPR018113">
    <property type="entry name" value="PTrfase_EIIB_Cys"/>
</dbReference>
<feature type="domain" description="PTS EIIC type-1" evidence="15">
    <location>
        <begin position="2"/>
        <end position="365"/>
    </location>
</feature>
<feature type="transmembrane region" description="Helical" evidence="12">
    <location>
        <begin position="90"/>
        <end position="110"/>
    </location>
</feature>
<feature type="active site" description="Phosphocysteine intermediate; for EIIB activity" evidence="11">
    <location>
        <position position="401"/>
    </location>
</feature>
<dbReference type="Pfam" id="PF02378">
    <property type="entry name" value="PTS_EIIC"/>
    <property type="match status" value="1"/>
</dbReference>
<dbReference type="PROSITE" id="PS51098">
    <property type="entry name" value="PTS_EIIB_TYPE_1"/>
    <property type="match status" value="1"/>
</dbReference>
<feature type="transmembrane region" description="Helical" evidence="12">
    <location>
        <begin position="257"/>
        <end position="273"/>
    </location>
</feature>
<feature type="domain" description="PTS EIIB type-1" evidence="14">
    <location>
        <begin position="379"/>
        <end position="460"/>
    </location>
</feature>
<dbReference type="GO" id="GO:0009401">
    <property type="term" value="P:phosphoenolpyruvate-dependent sugar phosphotransferase system"/>
    <property type="evidence" value="ECO:0007669"/>
    <property type="project" value="UniProtKB-KW"/>
</dbReference>
<dbReference type="Gene3D" id="3.30.1360.60">
    <property type="entry name" value="Glucose permease domain IIB"/>
    <property type="match status" value="1"/>
</dbReference>